<feature type="chain" id="PRO_5045325575" evidence="1">
    <location>
        <begin position="19"/>
        <end position="1715"/>
    </location>
</feature>
<organism evidence="3 4">
    <name type="scientific">Blautia celeris</name>
    <dbReference type="NCBI Taxonomy" id="2763026"/>
    <lineage>
        <taxon>Bacteria</taxon>
        <taxon>Bacillati</taxon>
        <taxon>Bacillota</taxon>
        <taxon>Clostridia</taxon>
        <taxon>Lachnospirales</taxon>
        <taxon>Lachnospiraceae</taxon>
        <taxon>Blautia</taxon>
    </lineage>
</organism>
<protein>
    <submittedName>
        <fullName evidence="3">FIVAR domain-containing protein</fullName>
    </submittedName>
</protein>
<reference evidence="3 4" key="1">
    <citation type="submission" date="2020-08" db="EMBL/GenBank/DDBJ databases">
        <title>Genome public.</title>
        <authorList>
            <person name="Liu C."/>
            <person name="Sun Q."/>
        </authorList>
    </citation>
    <scope>NUCLEOTIDE SEQUENCE [LARGE SCALE GENOMIC DNA]</scope>
    <source>
        <strain evidence="3 4">NSJ-34</strain>
    </source>
</reference>
<evidence type="ECO:0000256" key="1">
    <source>
        <dbReference type="SAM" id="SignalP"/>
    </source>
</evidence>
<comment type="caution">
    <text evidence="3">The sequence shown here is derived from an EMBL/GenBank/DDBJ whole genome shotgun (WGS) entry which is preliminary data.</text>
</comment>
<dbReference type="CDD" id="cd14256">
    <property type="entry name" value="Dockerin_I"/>
    <property type="match status" value="1"/>
</dbReference>
<dbReference type="InterPro" id="IPR016134">
    <property type="entry name" value="Dockerin_dom"/>
</dbReference>
<dbReference type="Gene3D" id="1.20.1270.70">
    <property type="entry name" value="Designed single chain three-helix bundle"/>
    <property type="match status" value="1"/>
</dbReference>
<dbReference type="InterPro" id="IPR002105">
    <property type="entry name" value="Dockerin_1_rpt"/>
</dbReference>
<dbReference type="Gene3D" id="1.10.1330.10">
    <property type="entry name" value="Dockerin domain"/>
    <property type="match status" value="1"/>
</dbReference>
<dbReference type="RefSeq" id="WP_103731624.1">
    <property type="nucleotide sequence ID" value="NZ_JACOOU010000010.1"/>
</dbReference>
<keyword evidence="1" id="KW-0732">Signal</keyword>
<accession>A0ABR7FIR2</accession>
<dbReference type="InterPro" id="IPR036439">
    <property type="entry name" value="Dockerin_dom_sf"/>
</dbReference>
<dbReference type="EMBL" id="JACOOU010000010">
    <property type="protein sequence ID" value="MBC5674500.1"/>
    <property type="molecule type" value="Genomic_DNA"/>
</dbReference>
<keyword evidence="4" id="KW-1185">Reference proteome</keyword>
<dbReference type="Pfam" id="PF07554">
    <property type="entry name" value="FIVAR"/>
    <property type="match status" value="5"/>
</dbReference>
<evidence type="ECO:0000313" key="4">
    <source>
        <dbReference type="Proteomes" id="UP000654573"/>
    </source>
</evidence>
<dbReference type="Gene3D" id="1.20.1270.90">
    <property type="entry name" value="AF1782-like"/>
    <property type="match status" value="4"/>
</dbReference>
<dbReference type="SUPFAM" id="SSF63446">
    <property type="entry name" value="Type I dockerin domain"/>
    <property type="match status" value="1"/>
</dbReference>
<dbReference type="Proteomes" id="UP000654573">
    <property type="component" value="Unassembled WGS sequence"/>
</dbReference>
<feature type="signal peptide" evidence="1">
    <location>
        <begin position="1"/>
        <end position="18"/>
    </location>
</feature>
<dbReference type="Pfam" id="PF00404">
    <property type="entry name" value="Dockerin_1"/>
    <property type="match status" value="1"/>
</dbReference>
<gene>
    <name evidence="3" type="ORF">H8S76_19815</name>
</gene>
<feature type="domain" description="Dockerin" evidence="2">
    <location>
        <begin position="1649"/>
        <end position="1715"/>
    </location>
</feature>
<evidence type="ECO:0000313" key="3">
    <source>
        <dbReference type="EMBL" id="MBC5674500.1"/>
    </source>
</evidence>
<sequence>MKKRGWKLCSLVLSTAMAATCLPAGTVKVRAAEEEGAAAGEENGIVKTTEAVIQDDFTGDLDPAWFDMAGNVEYTEGALTLNNDGGPVSSIKRNVGNGDFTVETKWSSYSADTQGNNSVVIFRVSDGTENNLVEIQRFSNGELKLLLINDKVQTSYTTKTDFADTEGWFQIGYNSDDGTVIAVYRTGDEDEYIPLEGNGEAMSNFGGKHVAELRAQKWGGSAPVSVDFLQFNSTFVKEAQYSTAENTDFTGPVLTDDWYGQDGDVRYEDGHLALVNAGDGISTVKRNAGDQDYSIEAKWSGFSSDETGGAILRTSLDSSEENFAQMMRMGDGTLRFTVVNQGETTEKIIPYEESQGWFRIDYDSQAQTIDAYYKVNDEDMYVLAPGSGIPVSDFTGIHTAELIADDWDAQGETSIVFDEVDFAYNEEVNLKLQSDYFTVDIDEKTGGIFKLSNPGDEYGTNYVMNPTIKPEFDVDDSRWTGDVKLTVKKGDSDYYPALTSWSDDTRKVSRRDDAVTVSYESPSAGKYGIKDFALRETYRLNEEGNQLNWSINIQNTADETIEIADLGLPLLMNSWWNTSQEGIYEQNVARHSYVAEDGSYIYWQRPNGDGSFLVMVPDDGTSLEFKDKARFKEGPFAEKDPSWEGLVEYYIHSKEISKDRPGGYLPATSLSLEPEAEQTYGFTFYWASDYSDLRDILYEAGIVDAVSLPGMVIPQDMKATLAVRCKEQINSVTADSDSTEITKKEDRNGYEIYEIAFSDLGENYVTVNYGEDKKSVLQYYATEPIETLIQSNTDFLVDKQQAKTEKGYNGAYLQWDMSTGKQISWDDYPGGGWKEWMAGGSDDLGLSPAVYLSEKNITAPQQDQIDSLEYYMENFIWGYMQQHDTYKVYRWYDGKDGTPKDQGTWRSYNYVHVANTYYNMYQIAQRYPDMTHYLSADDYLLRCYNTLKAYFTYGMFDGHNYENGGRGAYIFGNMGEMNLPNILNALEQNGHSEEQAWLAGKVEEKADILFAEAYPFASEMSIDTTGFEACYTLAKMYGNGALTDKVTLASLACRGMQPLWYYYGSDNRHMGESWWNLGYETQLGAWQQQDYLYTYADTSDQEFDDIMRGTYGAYLAGWANINSGQISDSDVNYGAASWQYQSEKGTNGYNYIPSLDGWWAWSGEASLGFWGGLKTASANIVDDDIVGLYGYGCDLDYADGIYSIVPKDGVRTRLTLYNKDKFAVQLDKTRYTKAGIADDLSSIALTLENVTEKEYAPEITISRLPAGEYEVVADKKVIQSFSSDGTEAVFTLELSADKEQDILIQTKQSAEPADKTNLETAVNLAKETAAQTEKYTEKSLADLNNAIREAEAVLSADSADQKEVDQAAQKLAAAMDALVNVEILRNCVTRMENLSEEDYTKESFKTFSEARKAAADVLEKADASQEEVDQSYEALVKAWGKLEHGVNTAAAKVAAREAQAILDQDVSVYRPAGIKKLKEALRLLNGVLSDETSTQEDVNRATETLITALTELKDMVDASRLQNITDLARELMQEADKYTEASQTALQTAIDTAAAVLENEDRTKAQVSQAYEAVAEAIGNMQVRGNKAALESAVQMAEDILKNAGSYTDTSLAGLQEALDSARQVLDNGDALQQEINDAAAMLTESLTKVRLLGDVNHDGKINTSDAASVLRASAELTEIAEEDLKAADVNKDQAVNTADAALIEKYAAELITSF</sequence>
<dbReference type="PROSITE" id="PS51766">
    <property type="entry name" value="DOCKERIN"/>
    <property type="match status" value="1"/>
</dbReference>
<dbReference type="Pfam" id="PF18951">
    <property type="entry name" value="DUF5695"/>
    <property type="match status" value="1"/>
</dbReference>
<dbReference type="InterPro" id="IPR043750">
    <property type="entry name" value="DUF5695"/>
</dbReference>
<proteinExistence type="predicted"/>
<evidence type="ECO:0000259" key="2">
    <source>
        <dbReference type="PROSITE" id="PS51766"/>
    </source>
</evidence>
<name>A0ABR7FIR2_9FIRM</name>